<dbReference type="Proteomes" id="UP001345963">
    <property type="component" value="Unassembled WGS sequence"/>
</dbReference>
<feature type="region of interest" description="Disordered" evidence="1">
    <location>
        <begin position="1"/>
        <end position="70"/>
    </location>
</feature>
<reference evidence="2 3" key="1">
    <citation type="submission" date="2021-07" db="EMBL/GenBank/DDBJ databases">
        <authorList>
            <person name="Palmer J.M."/>
        </authorList>
    </citation>
    <scope>NUCLEOTIDE SEQUENCE [LARGE SCALE GENOMIC DNA]</scope>
    <source>
        <strain evidence="2 3">AT_MEX2019</strain>
        <tissue evidence="2">Muscle</tissue>
    </source>
</reference>
<keyword evidence="3" id="KW-1185">Reference proteome</keyword>
<evidence type="ECO:0000256" key="1">
    <source>
        <dbReference type="SAM" id="MobiDB-lite"/>
    </source>
</evidence>
<dbReference type="EMBL" id="JAHUTI010093073">
    <property type="protein sequence ID" value="MED6262534.1"/>
    <property type="molecule type" value="Genomic_DNA"/>
</dbReference>
<sequence length="70" mass="7827">MKSKEHTRQITLWGATVDHTGHSPHTSPSPPGIPEQDPGPRHSSHSLRMRPQDTRTPRQPPGHTHTEKLS</sequence>
<evidence type="ECO:0000313" key="2">
    <source>
        <dbReference type="EMBL" id="MED6262534.1"/>
    </source>
</evidence>
<comment type="caution">
    <text evidence="2">The sequence shown here is derived from an EMBL/GenBank/DDBJ whole genome shotgun (WGS) entry which is preliminary data.</text>
</comment>
<proteinExistence type="predicted"/>
<organism evidence="2 3">
    <name type="scientific">Ataeniobius toweri</name>
    <dbReference type="NCBI Taxonomy" id="208326"/>
    <lineage>
        <taxon>Eukaryota</taxon>
        <taxon>Metazoa</taxon>
        <taxon>Chordata</taxon>
        <taxon>Craniata</taxon>
        <taxon>Vertebrata</taxon>
        <taxon>Euteleostomi</taxon>
        <taxon>Actinopterygii</taxon>
        <taxon>Neopterygii</taxon>
        <taxon>Teleostei</taxon>
        <taxon>Neoteleostei</taxon>
        <taxon>Acanthomorphata</taxon>
        <taxon>Ovalentaria</taxon>
        <taxon>Atherinomorphae</taxon>
        <taxon>Cyprinodontiformes</taxon>
        <taxon>Goodeidae</taxon>
        <taxon>Ataeniobius</taxon>
    </lineage>
</organism>
<accession>A0ABU7CIW0</accession>
<evidence type="ECO:0000313" key="3">
    <source>
        <dbReference type="Proteomes" id="UP001345963"/>
    </source>
</evidence>
<protein>
    <submittedName>
        <fullName evidence="2">Uncharacterized protein</fullName>
    </submittedName>
</protein>
<name>A0ABU7CIW0_9TELE</name>
<gene>
    <name evidence="2" type="ORF">ATANTOWER_021299</name>
</gene>